<comment type="similarity">
    <text evidence="1">Belongs to the cytochrome P450 family.</text>
</comment>
<dbReference type="PRINTS" id="PR00359">
    <property type="entry name" value="BP450"/>
</dbReference>
<dbReference type="RefSeq" id="WP_151057314.1">
    <property type="nucleotide sequence ID" value="NZ_JAVDVX010000002.1"/>
</dbReference>
<organism evidence="2 3">
    <name type="scientific">Cellvibrio fibrivorans</name>
    <dbReference type="NCBI Taxonomy" id="126350"/>
    <lineage>
        <taxon>Bacteria</taxon>
        <taxon>Pseudomonadati</taxon>
        <taxon>Pseudomonadota</taxon>
        <taxon>Gammaproteobacteria</taxon>
        <taxon>Cellvibrionales</taxon>
        <taxon>Cellvibrionaceae</taxon>
        <taxon>Cellvibrio</taxon>
    </lineage>
</organism>
<proteinExistence type="inferred from homology"/>
<dbReference type="InterPro" id="IPR001128">
    <property type="entry name" value="Cyt_P450"/>
</dbReference>
<name>A0ABU1UVS1_9GAMM</name>
<reference evidence="2 3" key="1">
    <citation type="submission" date="2023-07" db="EMBL/GenBank/DDBJ databases">
        <title>Sorghum-associated microbial communities from plants grown in Nebraska, USA.</title>
        <authorList>
            <person name="Schachtman D."/>
        </authorList>
    </citation>
    <scope>NUCLEOTIDE SEQUENCE [LARGE SCALE GENOMIC DNA]</scope>
    <source>
        <strain evidence="2 3">BE190</strain>
    </source>
</reference>
<dbReference type="Gene3D" id="1.10.630.10">
    <property type="entry name" value="Cytochrome P450"/>
    <property type="match status" value="1"/>
</dbReference>
<comment type="caution">
    <text evidence="2">The sequence shown here is derived from an EMBL/GenBank/DDBJ whole genome shotgun (WGS) entry which is preliminary data.</text>
</comment>
<dbReference type="Proteomes" id="UP001253595">
    <property type="component" value="Unassembled WGS sequence"/>
</dbReference>
<protein>
    <submittedName>
        <fullName evidence="2">Cytochrome P450</fullName>
    </submittedName>
</protein>
<dbReference type="Pfam" id="PF00067">
    <property type="entry name" value="p450"/>
    <property type="match status" value="1"/>
</dbReference>
<dbReference type="PANTHER" id="PTHR46696:SF6">
    <property type="entry name" value="P450, PUTATIVE (EUROFUNG)-RELATED"/>
    <property type="match status" value="1"/>
</dbReference>
<dbReference type="SUPFAM" id="SSF48264">
    <property type="entry name" value="Cytochrome P450"/>
    <property type="match status" value="1"/>
</dbReference>
<evidence type="ECO:0000256" key="1">
    <source>
        <dbReference type="ARBA" id="ARBA00010617"/>
    </source>
</evidence>
<evidence type="ECO:0000313" key="2">
    <source>
        <dbReference type="EMBL" id="MDR7089256.1"/>
    </source>
</evidence>
<dbReference type="InterPro" id="IPR002397">
    <property type="entry name" value="Cyt_P450_B"/>
</dbReference>
<gene>
    <name evidence="2" type="ORF">J2X05_001262</name>
</gene>
<accession>A0ABU1UVS1</accession>
<dbReference type="InterPro" id="IPR036396">
    <property type="entry name" value="Cyt_P450_sf"/>
</dbReference>
<sequence length="389" mass="44166">MSKCPFNHTGIPDPFEQARAKQGVGFIDDQNDPVMMVLRHKDLRKCAHDWKTFSSAATPGRIVVPSEVNIRDIRQVPFEVDPPLHGDYRAFLEPWLKRPLEETYRQALRQQISALVQESLQQDSIEAIYDFALPLQSRALTILLNIPYEEADLFISWGTHVFRSEDNPLDGSKAQVLYNYIDKKIAAAEKSTSDDIFSVLLATELQGRKLTHDEIKGIIVLTFAGGRDTVINMVTNTLAYLGENPESLTRLRKEPEIHNRAIEELIRYFSPLTHMGRVATKDSEVCGHAVKNDTRISLCWASANRDATVFENPNEVVLDRKLNPHVGFGFSHHNCLGATHARVIMQILLDELCQQVDKITLGDAQENIENWGEFQRKVGYHKLQLQLSK</sequence>
<evidence type="ECO:0000313" key="3">
    <source>
        <dbReference type="Proteomes" id="UP001253595"/>
    </source>
</evidence>
<keyword evidence="3" id="KW-1185">Reference proteome</keyword>
<dbReference type="EMBL" id="JAVDVX010000002">
    <property type="protein sequence ID" value="MDR7089256.1"/>
    <property type="molecule type" value="Genomic_DNA"/>
</dbReference>
<dbReference type="PANTHER" id="PTHR46696">
    <property type="entry name" value="P450, PUTATIVE (EUROFUNG)-RELATED"/>
    <property type="match status" value="1"/>
</dbReference>